<proteinExistence type="predicted"/>
<dbReference type="InterPro" id="IPR014710">
    <property type="entry name" value="RmlC-like_jellyroll"/>
</dbReference>
<evidence type="ECO:0000256" key="2">
    <source>
        <dbReference type="ARBA" id="ARBA00023125"/>
    </source>
</evidence>
<dbReference type="AlphaFoldDB" id="A0A6B2JV12"/>
<name>A0A6B2JV12_9RHOB</name>
<dbReference type="RefSeq" id="WP_163895187.1">
    <property type="nucleotide sequence ID" value="NZ_JAAFYS010000003.1"/>
</dbReference>
<dbReference type="CDD" id="cd06999">
    <property type="entry name" value="cupin_HpaA-like_N"/>
    <property type="match status" value="1"/>
</dbReference>
<keyword evidence="7" id="KW-1185">Reference proteome</keyword>
<keyword evidence="2" id="KW-0238">DNA-binding</keyword>
<dbReference type="Pfam" id="PF12833">
    <property type="entry name" value="HTH_18"/>
    <property type="match status" value="1"/>
</dbReference>
<dbReference type="Proteomes" id="UP000474757">
    <property type="component" value="Unassembled WGS sequence"/>
</dbReference>
<dbReference type="PRINTS" id="PR00032">
    <property type="entry name" value="HTHARAC"/>
</dbReference>
<sequence>MTDAGALIPAYALYGESRDFPDVLHCERLRDRARPNGWVIAPHRHLGLHQVFLIIDGGGEMELDGERRPVAGGEIISVPRLTVHGFTFEPGIEGYVVSVPNTEMARLTEGEPELARLADAPRRLPAPPLAAQAFTTLHEVRLARQPARGPLLRALVLQILCALAQAEETARPSPSRPRATIAGFEALIREDPEHRSSIAACAAALGLSTSQLTRHCRSATGYSPLAYAQLLLMQEAKRLLAYTREDVAEIGYRLGFDDPAYFSRVFRRVTGQSPSAFRAPFVA</sequence>
<dbReference type="Pfam" id="PF02311">
    <property type="entry name" value="AraC_binding"/>
    <property type="match status" value="1"/>
</dbReference>
<evidence type="ECO:0000259" key="5">
    <source>
        <dbReference type="PROSITE" id="PS01124"/>
    </source>
</evidence>
<dbReference type="PANTHER" id="PTHR46796">
    <property type="entry name" value="HTH-TYPE TRANSCRIPTIONAL ACTIVATOR RHAS-RELATED"/>
    <property type="match status" value="1"/>
</dbReference>
<reference evidence="6 7" key="1">
    <citation type="submission" date="2020-02" db="EMBL/GenBank/DDBJ databases">
        <title>Pseudoroseicyclus tamarix, sp. nov., isolated from offshore sediment of a Tamarix chinensis forest.</title>
        <authorList>
            <person name="Gai Y."/>
        </authorList>
    </citation>
    <scope>NUCLEOTIDE SEQUENCE [LARGE SCALE GENOMIC DNA]</scope>
    <source>
        <strain evidence="6 7">CLL3-39</strain>
    </source>
</reference>
<dbReference type="Gene3D" id="1.10.10.60">
    <property type="entry name" value="Homeodomain-like"/>
    <property type="match status" value="2"/>
</dbReference>
<accession>A0A6B2JV12</accession>
<dbReference type="GO" id="GO:0043565">
    <property type="term" value="F:sequence-specific DNA binding"/>
    <property type="evidence" value="ECO:0007669"/>
    <property type="project" value="InterPro"/>
</dbReference>
<feature type="domain" description="HTH araC/xylS-type" evidence="5">
    <location>
        <begin position="182"/>
        <end position="280"/>
    </location>
</feature>
<evidence type="ECO:0000256" key="3">
    <source>
        <dbReference type="ARBA" id="ARBA00023159"/>
    </source>
</evidence>
<evidence type="ECO:0000313" key="6">
    <source>
        <dbReference type="EMBL" id="NDV02347.1"/>
    </source>
</evidence>
<evidence type="ECO:0000256" key="4">
    <source>
        <dbReference type="ARBA" id="ARBA00023163"/>
    </source>
</evidence>
<dbReference type="Gene3D" id="2.60.120.10">
    <property type="entry name" value="Jelly Rolls"/>
    <property type="match status" value="1"/>
</dbReference>
<gene>
    <name evidence="6" type="ORF">GZA08_15355</name>
</gene>
<dbReference type="EMBL" id="JAAGAB010000003">
    <property type="protein sequence ID" value="NDV02347.1"/>
    <property type="molecule type" value="Genomic_DNA"/>
</dbReference>
<dbReference type="InterPro" id="IPR050204">
    <property type="entry name" value="AraC_XylS_family_regulators"/>
</dbReference>
<dbReference type="SUPFAM" id="SSF46689">
    <property type="entry name" value="Homeodomain-like"/>
    <property type="match status" value="2"/>
</dbReference>
<dbReference type="InterPro" id="IPR047264">
    <property type="entry name" value="Cupin_HpaA-like_N"/>
</dbReference>
<evidence type="ECO:0000313" key="7">
    <source>
        <dbReference type="Proteomes" id="UP000474757"/>
    </source>
</evidence>
<dbReference type="InterPro" id="IPR009057">
    <property type="entry name" value="Homeodomain-like_sf"/>
</dbReference>
<evidence type="ECO:0000256" key="1">
    <source>
        <dbReference type="ARBA" id="ARBA00023015"/>
    </source>
</evidence>
<dbReference type="InterPro" id="IPR003313">
    <property type="entry name" value="AraC-bd"/>
</dbReference>
<keyword evidence="1" id="KW-0805">Transcription regulation</keyword>
<dbReference type="SUPFAM" id="SSF51182">
    <property type="entry name" value="RmlC-like cupins"/>
    <property type="match status" value="1"/>
</dbReference>
<dbReference type="InterPro" id="IPR011051">
    <property type="entry name" value="RmlC_Cupin_sf"/>
</dbReference>
<dbReference type="SMART" id="SM00342">
    <property type="entry name" value="HTH_ARAC"/>
    <property type="match status" value="1"/>
</dbReference>
<organism evidence="6 7">
    <name type="scientific">Pseudoroseicyclus tamaricis</name>
    <dbReference type="NCBI Taxonomy" id="2705421"/>
    <lineage>
        <taxon>Bacteria</taxon>
        <taxon>Pseudomonadati</taxon>
        <taxon>Pseudomonadota</taxon>
        <taxon>Alphaproteobacteria</taxon>
        <taxon>Rhodobacterales</taxon>
        <taxon>Paracoccaceae</taxon>
        <taxon>Pseudoroseicyclus</taxon>
    </lineage>
</organism>
<keyword evidence="4" id="KW-0804">Transcription</keyword>
<comment type="caution">
    <text evidence="6">The sequence shown here is derived from an EMBL/GenBank/DDBJ whole genome shotgun (WGS) entry which is preliminary data.</text>
</comment>
<dbReference type="InterPro" id="IPR020449">
    <property type="entry name" value="Tscrpt_reg_AraC-type_HTH"/>
</dbReference>
<dbReference type="PROSITE" id="PS01124">
    <property type="entry name" value="HTH_ARAC_FAMILY_2"/>
    <property type="match status" value="1"/>
</dbReference>
<protein>
    <submittedName>
        <fullName evidence="6">Helix-turn-helix domain-containing protein</fullName>
    </submittedName>
</protein>
<dbReference type="GO" id="GO:0003700">
    <property type="term" value="F:DNA-binding transcription factor activity"/>
    <property type="evidence" value="ECO:0007669"/>
    <property type="project" value="InterPro"/>
</dbReference>
<dbReference type="InterPro" id="IPR018060">
    <property type="entry name" value="HTH_AraC"/>
</dbReference>
<keyword evidence="3" id="KW-0010">Activator</keyword>